<keyword evidence="6" id="KW-0238">DNA-binding</keyword>
<dbReference type="RefSeq" id="WP_236984082.1">
    <property type="nucleotide sequence ID" value="NZ_AP023086.1"/>
</dbReference>
<evidence type="ECO:0000256" key="1">
    <source>
        <dbReference type="ARBA" id="ARBA00004496"/>
    </source>
</evidence>
<dbReference type="Gene3D" id="1.10.1270.10">
    <property type="entry name" value="TrpR-like"/>
    <property type="match status" value="1"/>
</dbReference>
<dbReference type="GO" id="GO:0043565">
    <property type="term" value="F:sequence-specific DNA binding"/>
    <property type="evidence" value="ECO:0007669"/>
    <property type="project" value="InterPro"/>
</dbReference>
<name>A0AAN1WK95_9GAMM</name>
<evidence type="ECO:0000313" key="8">
    <source>
        <dbReference type="EMBL" id="BCD99129.1"/>
    </source>
</evidence>
<evidence type="ECO:0000256" key="6">
    <source>
        <dbReference type="ARBA" id="ARBA00023125"/>
    </source>
</evidence>
<dbReference type="EMBL" id="AP023086">
    <property type="protein sequence ID" value="BCD99129.1"/>
    <property type="molecule type" value="Genomic_DNA"/>
</dbReference>
<gene>
    <name evidence="8" type="ORF">MARGE09_P3330</name>
</gene>
<dbReference type="InterPro" id="IPR010921">
    <property type="entry name" value="Trp_repressor/repl_initiator"/>
</dbReference>
<dbReference type="GO" id="GO:0003700">
    <property type="term" value="F:DNA-binding transcription factor activity"/>
    <property type="evidence" value="ECO:0007669"/>
    <property type="project" value="InterPro"/>
</dbReference>
<evidence type="ECO:0000256" key="7">
    <source>
        <dbReference type="ARBA" id="ARBA00023163"/>
    </source>
</evidence>
<keyword evidence="4" id="KW-0678">Repressor</keyword>
<keyword evidence="9" id="KW-1185">Reference proteome</keyword>
<sequence length="87" mass="9495">MSTEKAHQRLQAKLIKHLMSATSSAHMSDMLEALLTPGELQNIATRLEIAHLLKSGMTQRDIAKQLGVGIATVTRGSRELKAGKFKV</sequence>
<dbReference type="InterPro" id="IPR038116">
    <property type="entry name" value="TrpR-like_sf"/>
</dbReference>
<comment type="subcellular location">
    <subcellularLocation>
        <location evidence="1">Cytoplasm</location>
    </subcellularLocation>
</comment>
<dbReference type="SUPFAM" id="SSF48295">
    <property type="entry name" value="TrpR-like"/>
    <property type="match status" value="1"/>
</dbReference>
<dbReference type="GO" id="GO:0005737">
    <property type="term" value="C:cytoplasm"/>
    <property type="evidence" value="ECO:0007669"/>
    <property type="project" value="UniProtKB-SubCell"/>
</dbReference>
<proteinExistence type="inferred from homology"/>
<dbReference type="AlphaFoldDB" id="A0AAN1WK95"/>
<evidence type="ECO:0000256" key="5">
    <source>
        <dbReference type="ARBA" id="ARBA00023015"/>
    </source>
</evidence>
<dbReference type="InterPro" id="IPR000831">
    <property type="entry name" value="Trp_repress"/>
</dbReference>
<dbReference type="Pfam" id="PF01371">
    <property type="entry name" value="Trp_repressor"/>
    <property type="match status" value="1"/>
</dbReference>
<dbReference type="Proteomes" id="UP001320119">
    <property type="component" value="Chromosome"/>
</dbReference>
<evidence type="ECO:0000256" key="2">
    <source>
        <dbReference type="ARBA" id="ARBA00007027"/>
    </source>
</evidence>
<evidence type="ECO:0000256" key="3">
    <source>
        <dbReference type="ARBA" id="ARBA00022490"/>
    </source>
</evidence>
<dbReference type="KEGG" id="marq:MARGE09_P3330"/>
<dbReference type="InterPro" id="IPR013335">
    <property type="entry name" value="Trp_repress_bac"/>
</dbReference>
<keyword evidence="3" id="KW-0963">Cytoplasm</keyword>
<evidence type="ECO:0000313" key="9">
    <source>
        <dbReference type="Proteomes" id="UP001320119"/>
    </source>
</evidence>
<keyword evidence="7" id="KW-0804">Transcription</keyword>
<keyword evidence="5" id="KW-0805">Transcription regulation</keyword>
<dbReference type="PANTHER" id="PTHR38025:SF1">
    <property type="entry name" value="TRP OPERON REPRESSOR"/>
    <property type="match status" value="1"/>
</dbReference>
<protein>
    <submittedName>
        <fullName evidence="8">TrpR family transcriptional regulator, trp operon repressor</fullName>
    </submittedName>
</protein>
<evidence type="ECO:0000256" key="4">
    <source>
        <dbReference type="ARBA" id="ARBA00022491"/>
    </source>
</evidence>
<reference evidence="8 9" key="1">
    <citation type="journal article" date="2022" name="IScience">
        <title>An ultrasensitive nanofiber-based assay for enzymatic hydrolysis and deep-sea microbial degradation of cellulose.</title>
        <authorList>
            <person name="Tsudome M."/>
            <person name="Tachioka M."/>
            <person name="Miyazaki M."/>
            <person name="Uchimura K."/>
            <person name="Tsuda M."/>
            <person name="Takaki Y."/>
            <person name="Deguchi S."/>
        </authorList>
    </citation>
    <scope>NUCLEOTIDE SEQUENCE [LARGE SCALE GENOMIC DNA]</scope>
    <source>
        <strain evidence="8 9">GE09</strain>
    </source>
</reference>
<organism evidence="8 9">
    <name type="scientific">Marinagarivorans cellulosilyticus</name>
    <dbReference type="NCBI Taxonomy" id="2721545"/>
    <lineage>
        <taxon>Bacteria</taxon>
        <taxon>Pseudomonadati</taxon>
        <taxon>Pseudomonadota</taxon>
        <taxon>Gammaproteobacteria</taxon>
        <taxon>Cellvibrionales</taxon>
        <taxon>Cellvibrionaceae</taxon>
        <taxon>Marinagarivorans</taxon>
    </lineage>
</organism>
<dbReference type="PANTHER" id="PTHR38025">
    <property type="entry name" value="TRP OPERON REPRESSOR"/>
    <property type="match status" value="1"/>
</dbReference>
<comment type="similarity">
    <text evidence="2">Belongs to the TrpR family.</text>
</comment>
<accession>A0AAN1WK95</accession>